<name>A0A7X1B2M2_9BACT</name>
<reference evidence="2 3" key="1">
    <citation type="submission" date="2020-07" db="EMBL/GenBank/DDBJ databases">
        <authorList>
            <person name="Feng X."/>
        </authorList>
    </citation>
    <scope>NUCLEOTIDE SEQUENCE [LARGE SCALE GENOMIC DNA]</scope>
    <source>
        <strain evidence="2 3">JCM23202</strain>
    </source>
</reference>
<sequence>MQQIETNAPCPVTAQSVSPTANWPKPNFAKKREETKEALSLNPFADYDPSVKREQPLIKTIRPDAAALTYSRRKLSDYGEPNRYDYSKRLNFPIIL</sequence>
<evidence type="ECO:0000256" key="1">
    <source>
        <dbReference type="SAM" id="MobiDB-lite"/>
    </source>
</evidence>
<proteinExistence type="predicted"/>
<dbReference type="RefSeq" id="WP_185658405.1">
    <property type="nucleotide sequence ID" value="NZ_CAWPOO010000001.1"/>
</dbReference>
<evidence type="ECO:0000313" key="3">
    <source>
        <dbReference type="Proteomes" id="UP000526501"/>
    </source>
</evidence>
<evidence type="ECO:0000313" key="2">
    <source>
        <dbReference type="EMBL" id="MBC2604510.1"/>
    </source>
</evidence>
<protein>
    <submittedName>
        <fullName evidence="2">Uncharacterized protein</fullName>
    </submittedName>
</protein>
<organism evidence="2 3">
    <name type="scientific">Pelagicoccus albus</name>
    <dbReference type="NCBI Taxonomy" id="415222"/>
    <lineage>
        <taxon>Bacteria</taxon>
        <taxon>Pseudomonadati</taxon>
        <taxon>Verrucomicrobiota</taxon>
        <taxon>Opitutia</taxon>
        <taxon>Puniceicoccales</taxon>
        <taxon>Pelagicoccaceae</taxon>
        <taxon>Pelagicoccus</taxon>
    </lineage>
</organism>
<dbReference type="EMBL" id="JACHVC010000001">
    <property type="protein sequence ID" value="MBC2604510.1"/>
    <property type="molecule type" value="Genomic_DNA"/>
</dbReference>
<gene>
    <name evidence="2" type="ORF">H5P27_00400</name>
</gene>
<feature type="region of interest" description="Disordered" evidence="1">
    <location>
        <begin position="1"/>
        <end position="27"/>
    </location>
</feature>
<dbReference type="AlphaFoldDB" id="A0A7X1B2M2"/>
<keyword evidence="3" id="KW-1185">Reference proteome</keyword>
<dbReference type="Proteomes" id="UP000526501">
    <property type="component" value="Unassembled WGS sequence"/>
</dbReference>
<accession>A0A7X1B2M2</accession>
<comment type="caution">
    <text evidence="2">The sequence shown here is derived from an EMBL/GenBank/DDBJ whole genome shotgun (WGS) entry which is preliminary data.</text>
</comment>